<feature type="compositionally biased region" description="Basic and acidic residues" evidence="1">
    <location>
        <begin position="38"/>
        <end position="55"/>
    </location>
</feature>
<dbReference type="EMBL" id="AXCM01011202">
    <property type="status" value="NOT_ANNOTATED_CDS"/>
    <property type="molecule type" value="Genomic_DNA"/>
</dbReference>
<accession>A0A182MLY4</accession>
<sequence>MDNMCMAAPRSPPVGVGGGMQDFSKEDLGLLGSSGVSNEKDPLGHTHTHNQDHQSHLHSGGSGNSIGLVVEEIKLTHIPDLLESGDGSKLEETERDLYPWHTGANIGSRFLRSSDDPLISGGTNDNPHDNELSVPTVSQSMCPSPTTPPPKVRHPSVVLSPELSETTLSPLPTPPKAGGQTNNHQAKEQPPKRTANAAPRARRKGPLKLRFHHQALPQEYLDHYEATQNNRQKKDPASNQGKPSRQQTKPNHQSVQSSRKAVMERQAALEREERTNESVRSWLQKILELQKEGVSMAPLKDEVVPPAQTSPCSVASEGSTANQNGTQQKRIVSYTDLPYMGEITLENSKPRRGRKPKKADICHLIYKNYGTILPGTPSRELGLEKGVLTKGCSKSVASLLERRLTSSDERKHLFAGDKKPSEPTERSTTSERRKEEPLNLCVRDSGGNILPVGGETFSVSSSEEDTDEVCASSCPTPIITPSDLCTDQALAANMKLSLPTLQSSSGSTTETPSTAETPPGYIYWSSGTNGLFAHPLPMYSSAQGLSGDGHIKLTADHQGRDTRPVAPSPSASSPPISPNSVKVIQQHPLLVPKPISQLIKHDKQSPPNTGAGQRSPPTQKRKRSAIFIPPVPAENSPNPATEVSICKFKFTGGAKPCLQEKKILSVDSGGNFRYYSGTGDKSMRGYEFFPRESLQQSSINATSTTGAFLNASGERIACDLPPPSLGLSNDLLQIPEFPTSPQPCGSLPGTPSSPVPYTGNAQCRMGTANSASERRRRKTRRATQRESLEKTFKEKGFLIQTQQLQSAEGATYCKFRQLRKFTRYLFRSWKDYLPGELQQQQQEHDGHLLPDGELSSNMILPTATVVAATREVPQADHTMDEESLLTSSTSSIRMDTADVCEQRSSPDRAVPSGTYHRLECKDSPASVTSQHVHSETLVIDTSYHRHGSSSPMVNYGHVEDARTVLP</sequence>
<feature type="region of interest" description="Disordered" evidence="1">
    <location>
        <begin position="500"/>
        <end position="520"/>
    </location>
</feature>
<dbReference type="VEuPathDB" id="VectorBase:ACUA021445"/>
<evidence type="ECO:0000313" key="3">
    <source>
        <dbReference type="Proteomes" id="UP000075883"/>
    </source>
</evidence>
<feature type="compositionally biased region" description="Polar residues" evidence="1">
    <location>
        <begin position="237"/>
        <end position="259"/>
    </location>
</feature>
<feature type="compositionally biased region" description="Polar residues" evidence="1">
    <location>
        <begin position="307"/>
        <end position="325"/>
    </location>
</feature>
<feature type="compositionally biased region" description="Basic and acidic residues" evidence="1">
    <location>
        <begin position="549"/>
        <end position="563"/>
    </location>
</feature>
<protein>
    <submittedName>
        <fullName evidence="2">Uncharacterized protein</fullName>
    </submittedName>
</protein>
<feature type="region of interest" description="Disordered" evidence="1">
    <location>
        <begin position="229"/>
        <end position="274"/>
    </location>
</feature>
<reference evidence="3" key="1">
    <citation type="submission" date="2013-09" db="EMBL/GenBank/DDBJ databases">
        <title>The Genome Sequence of Anopheles culicifacies species A.</title>
        <authorList>
            <consortium name="The Broad Institute Genomics Platform"/>
            <person name="Neafsey D.E."/>
            <person name="Besansky N."/>
            <person name="Howell P."/>
            <person name="Walton C."/>
            <person name="Young S.K."/>
            <person name="Zeng Q."/>
            <person name="Gargeya S."/>
            <person name="Fitzgerald M."/>
            <person name="Haas B."/>
            <person name="Abouelleil A."/>
            <person name="Allen A.W."/>
            <person name="Alvarado L."/>
            <person name="Arachchi H.M."/>
            <person name="Berlin A.M."/>
            <person name="Chapman S.B."/>
            <person name="Gainer-Dewar J."/>
            <person name="Goldberg J."/>
            <person name="Griggs A."/>
            <person name="Gujja S."/>
            <person name="Hansen M."/>
            <person name="Howarth C."/>
            <person name="Imamovic A."/>
            <person name="Ireland A."/>
            <person name="Larimer J."/>
            <person name="McCowan C."/>
            <person name="Murphy C."/>
            <person name="Pearson M."/>
            <person name="Poon T.W."/>
            <person name="Priest M."/>
            <person name="Roberts A."/>
            <person name="Saif S."/>
            <person name="Shea T."/>
            <person name="Sisk P."/>
            <person name="Sykes S."/>
            <person name="Wortman J."/>
            <person name="Nusbaum C."/>
            <person name="Birren B."/>
        </authorList>
    </citation>
    <scope>NUCLEOTIDE SEQUENCE [LARGE SCALE GENOMIC DNA]</scope>
    <source>
        <strain evidence="3">A-37</strain>
    </source>
</reference>
<dbReference type="STRING" id="139723.A0A182MLY4"/>
<feature type="compositionally biased region" description="Basic and acidic residues" evidence="1">
    <location>
        <begin position="261"/>
        <end position="274"/>
    </location>
</feature>
<keyword evidence="3" id="KW-1185">Reference proteome</keyword>
<organism evidence="2 3">
    <name type="scientific">Anopheles culicifacies</name>
    <dbReference type="NCBI Taxonomy" id="139723"/>
    <lineage>
        <taxon>Eukaryota</taxon>
        <taxon>Metazoa</taxon>
        <taxon>Ecdysozoa</taxon>
        <taxon>Arthropoda</taxon>
        <taxon>Hexapoda</taxon>
        <taxon>Insecta</taxon>
        <taxon>Pterygota</taxon>
        <taxon>Neoptera</taxon>
        <taxon>Endopterygota</taxon>
        <taxon>Diptera</taxon>
        <taxon>Nematocera</taxon>
        <taxon>Culicoidea</taxon>
        <taxon>Culicidae</taxon>
        <taxon>Anophelinae</taxon>
        <taxon>Anopheles</taxon>
        <taxon>culicifacies species complex</taxon>
    </lineage>
</organism>
<feature type="compositionally biased region" description="Low complexity" evidence="1">
    <location>
        <begin position="564"/>
        <end position="580"/>
    </location>
</feature>
<feature type="compositionally biased region" description="Polar residues" evidence="1">
    <location>
        <begin position="133"/>
        <end position="144"/>
    </location>
</feature>
<proteinExistence type="predicted"/>
<feature type="region of interest" description="Disordered" evidence="1">
    <location>
        <begin position="600"/>
        <end position="622"/>
    </location>
</feature>
<name>A0A182MLY4_9DIPT</name>
<evidence type="ECO:0000313" key="2">
    <source>
        <dbReference type="EnsemblMetazoa" id="ACUA021445-PA"/>
    </source>
</evidence>
<feature type="compositionally biased region" description="Low complexity" evidence="1">
    <location>
        <begin position="503"/>
        <end position="520"/>
    </location>
</feature>
<evidence type="ECO:0000256" key="1">
    <source>
        <dbReference type="SAM" id="MobiDB-lite"/>
    </source>
</evidence>
<feature type="region of interest" description="Disordered" evidence="1">
    <location>
        <begin position="106"/>
        <end position="206"/>
    </location>
</feature>
<feature type="compositionally biased region" description="Low complexity" evidence="1">
    <location>
        <begin position="159"/>
        <end position="170"/>
    </location>
</feature>
<dbReference type="AlphaFoldDB" id="A0A182MLY4"/>
<dbReference type="EnsemblMetazoa" id="ACUA021445-RA">
    <property type="protein sequence ID" value="ACUA021445-PA"/>
    <property type="gene ID" value="ACUA021445"/>
</dbReference>
<feature type="region of interest" description="Disordered" evidence="1">
    <location>
        <begin position="408"/>
        <end position="445"/>
    </location>
</feature>
<feature type="region of interest" description="Disordered" evidence="1">
    <location>
        <begin position="738"/>
        <end position="789"/>
    </location>
</feature>
<feature type="region of interest" description="Disordered" evidence="1">
    <location>
        <begin position="1"/>
        <end position="63"/>
    </location>
</feature>
<feature type="region of interest" description="Disordered" evidence="1">
    <location>
        <begin position="305"/>
        <end position="325"/>
    </location>
</feature>
<feature type="compositionally biased region" description="Basic and acidic residues" evidence="1">
    <location>
        <begin position="408"/>
        <end position="437"/>
    </location>
</feature>
<dbReference type="Proteomes" id="UP000075883">
    <property type="component" value="Unassembled WGS sequence"/>
</dbReference>
<reference evidence="2" key="2">
    <citation type="submission" date="2020-05" db="UniProtKB">
        <authorList>
            <consortium name="EnsemblMetazoa"/>
        </authorList>
    </citation>
    <scope>IDENTIFICATION</scope>
    <source>
        <strain evidence="2">A-37</strain>
    </source>
</reference>
<feature type="compositionally biased region" description="Polar residues" evidence="1">
    <location>
        <begin position="605"/>
        <end position="618"/>
    </location>
</feature>
<feature type="region of interest" description="Disordered" evidence="1">
    <location>
        <begin position="549"/>
        <end position="580"/>
    </location>
</feature>